<evidence type="ECO:0000256" key="2">
    <source>
        <dbReference type="SAM" id="SignalP"/>
    </source>
</evidence>
<dbReference type="PANTHER" id="PTHR30570:SF1">
    <property type="entry name" value="PHOSPHATE-BINDING PROTEIN PSTS"/>
    <property type="match status" value="1"/>
</dbReference>
<dbReference type="PANTHER" id="PTHR30570">
    <property type="entry name" value="PERIPLASMIC PHOSPHATE BINDING COMPONENT OF PHOSPHATE ABC TRANSPORTER"/>
    <property type="match status" value="1"/>
</dbReference>
<dbReference type="Proteomes" id="UP000295260">
    <property type="component" value="Unassembled WGS sequence"/>
</dbReference>
<keyword evidence="1 2" id="KW-0732">Signal</keyword>
<dbReference type="OrthoDB" id="1450880at2"/>
<dbReference type="AlphaFoldDB" id="A0A4R6Q8V9"/>
<evidence type="ECO:0000313" key="5">
    <source>
        <dbReference type="Proteomes" id="UP000295260"/>
    </source>
</evidence>
<evidence type="ECO:0000256" key="1">
    <source>
        <dbReference type="ARBA" id="ARBA00022729"/>
    </source>
</evidence>
<accession>A0A4R6Q8V9</accession>
<proteinExistence type="predicted"/>
<dbReference type="EMBL" id="SNXR01000014">
    <property type="protein sequence ID" value="TDP58575.1"/>
    <property type="molecule type" value="Genomic_DNA"/>
</dbReference>
<dbReference type="InterPro" id="IPR050811">
    <property type="entry name" value="Phosphate_ABC_transporter"/>
</dbReference>
<feature type="signal peptide" evidence="2">
    <location>
        <begin position="1"/>
        <end position="21"/>
    </location>
</feature>
<feature type="chain" id="PRO_5020418214" evidence="2">
    <location>
        <begin position="22"/>
        <end position="305"/>
    </location>
</feature>
<sequence>MNKLVKTIVGFLLLTLLFVFACQKKNDNEETIIKGKATLYVDESIFPIVEDQQAVFETEYDAKLKLITKSEAEIINGLLNDTVKIAVLPRKLSNPELKAFNSKKINPKITPFAKDAVVFIRNKSSNDTLIAMQDVISFMNGNTVEGIKGLVFDNPNSSTVRLLSEVSGVKIPTQKNIYSFKTNAEVIKYVAENNGMIGVVGIDWLFQPPLEMQAVVDKTTILSVKAPNKNEYVFPSQDNLAQGNYPLARDLYIINCQGYSGLGMGFASFLGGERGQRIVLKSGLVPVRYPSRKIKVRNTITKDKN</sequence>
<dbReference type="Pfam" id="PF12849">
    <property type="entry name" value="PBP_like_2"/>
    <property type="match status" value="1"/>
</dbReference>
<comment type="caution">
    <text evidence="4">The sequence shown here is derived from an EMBL/GenBank/DDBJ whole genome shotgun (WGS) entry which is preliminary data.</text>
</comment>
<gene>
    <name evidence="4" type="ORF">BC748_1796</name>
</gene>
<dbReference type="InterPro" id="IPR024370">
    <property type="entry name" value="PBP_domain"/>
</dbReference>
<dbReference type="SUPFAM" id="SSF53850">
    <property type="entry name" value="Periplasmic binding protein-like II"/>
    <property type="match status" value="1"/>
</dbReference>
<keyword evidence="5" id="KW-1185">Reference proteome</keyword>
<reference evidence="4 5" key="1">
    <citation type="submission" date="2019-03" db="EMBL/GenBank/DDBJ databases">
        <title>Genomic Encyclopedia of Archaeal and Bacterial Type Strains, Phase II (KMG-II): from individual species to whole genera.</title>
        <authorList>
            <person name="Goeker M."/>
        </authorList>
    </citation>
    <scope>NUCLEOTIDE SEQUENCE [LARGE SCALE GENOMIC DNA]</scope>
    <source>
        <strain evidence="4 5">DSM 25687</strain>
    </source>
</reference>
<dbReference type="Gene3D" id="3.40.190.10">
    <property type="entry name" value="Periplasmic binding protein-like II"/>
    <property type="match status" value="2"/>
</dbReference>
<name>A0A4R6Q8V9_9FLAO</name>
<dbReference type="PROSITE" id="PS51257">
    <property type="entry name" value="PROKAR_LIPOPROTEIN"/>
    <property type="match status" value="1"/>
</dbReference>
<protein>
    <submittedName>
        <fullName evidence="4">Phosphate ABC transporter substrate-binding protein (PhoT family)</fullName>
    </submittedName>
</protein>
<feature type="domain" description="PBP" evidence="3">
    <location>
        <begin position="40"/>
        <end position="270"/>
    </location>
</feature>
<evidence type="ECO:0000313" key="4">
    <source>
        <dbReference type="EMBL" id="TDP58575.1"/>
    </source>
</evidence>
<evidence type="ECO:0000259" key="3">
    <source>
        <dbReference type="Pfam" id="PF12849"/>
    </source>
</evidence>
<organism evidence="4 5">
    <name type="scientific">Flavobacterium dankookense</name>
    <dbReference type="NCBI Taxonomy" id="706186"/>
    <lineage>
        <taxon>Bacteria</taxon>
        <taxon>Pseudomonadati</taxon>
        <taxon>Bacteroidota</taxon>
        <taxon>Flavobacteriia</taxon>
        <taxon>Flavobacteriales</taxon>
        <taxon>Flavobacteriaceae</taxon>
        <taxon>Flavobacterium</taxon>
    </lineage>
</organism>